<protein>
    <recommendedName>
        <fullName evidence="4 10">Ribonuclease H</fullName>
        <shortName evidence="10">RNase H</shortName>
        <ecNumber evidence="4 10">3.1.26.4</ecNumber>
    </recommendedName>
</protein>
<accession>A0ABV9XQT6</accession>
<dbReference type="GO" id="GO:0004523">
    <property type="term" value="F:RNA-DNA hybrid ribonuclease activity"/>
    <property type="evidence" value="ECO:0007669"/>
    <property type="project" value="UniProtKB-EC"/>
</dbReference>
<feature type="binding site" evidence="10">
    <location>
        <position position="135"/>
    </location>
    <ligand>
        <name>Mg(2+)</name>
        <dbReference type="ChEBI" id="CHEBI:18420"/>
        <label>2</label>
    </ligand>
</feature>
<evidence type="ECO:0000256" key="8">
    <source>
        <dbReference type="ARBA" id="ARBA00022801"/>
    </source>
</evidence>
<evidence type="ECO:0000256" key="4">
    <source>
        <dbReference type="ARBA" id="ARBA00012180"/>
    </source>
</evidence>
<evidence type="ECO:0000256" key="5">
    <source>
        <dbReference type="ARBA" id="ARBA00022722"/>
    </source>
</evidence>
<dbReference type="EMBL" id="JBHSJB010000003">
    <property type="protein sequence ID" value="MFC5052288.1"/>
    <property type="molecule type" value="Genomic_DNA"/>
</dbReference>
<feature type="domain" description="RNase H type-1" evidence="11">
    <location>
        <begin position="1"/>
        <end position="143"/>
    </location>
</feature>
<dbReference type="InterPro" id="IPR022892">
    <property type="entry name" value="RNaseHI"/>
</dbReference>
<dbReference type="InterPro" id="IPR012337">
    <property type="entry name" value="RNaseH-like_sf"/>
</dbReference>
<feature type="binding site" evidence="10">
    <location>
        <position position="10"/>
    </location>
    <ligand>
        <name>Mg(2+)</name>
        <dbReference type="ChEBI" id="CHEBI:18420"/>
        <label>1</label>
    </ligand>
</feature>
<evidence type="ECO:0000256" key="3">
    <source>
        <dbReference type="ARBA" id="ARBA00011245"/>
    </source>
</evidence>
<evidence type="ECO:0000256" key="1">
    <source>
        <dbReference type="ARBA" id="ARBA00000077"/>
    </source>
</evidence>
<evidence type="ECO:0000313" key="12">
    <source>
        <dbReference type="EMBL" id="MFC5052288.1"/>
    </source>
</evidence>
<dbReference type="InterPro" id="IPR036397">
    <property type="entry name" value="RNaseH_sf"/>
</dbReference>
<evidence type="ECO:0000256" key="7">
    <source>
        <dbReference type="ARBA" id="ARBA00022759"/>
    </source>
</evidence>
<feature type="binding site" evidence="10">
    <location>
        <position position="10"/>
    </location>
    <ligand>
        <name>Mg(2+)</name>
        <dbReference type="ChEBI" id="CHEBI:18420"/>
        <label>2</label>
    </ligand>
</feature>
<feature type="binding site" evidence="10">
    <location>
        <position position="71"/>
    </location>
    <ligand>
        <name>Mg(2+)</name>
        <dbReference type="ChEBI" id="CHEBI:18420"/>
        <label>1</label>
    </ligand>
</feature>
<gene>
    <name evidence="10 12" type="primary">rnhA</name>
    <name evidence="12" type="ORF">ACFPFM_00825</name>
</gene>
<dbReference type="Pfam" id="PF00075">
    <property type="entry name" value="RNase_H"/>
    <property type="match status" value="1"/>
</dbReference>
<dbReference type="EC" id="3.1.26.4" evidence="4 10"/>
<evidence type="ECO:0000313" key="13">
    <source>
        <dbReference type="Proteomes" id="UP001595833"/>
    </source>
</evidence>
<comment type="cofactor">
    <cofactor evidence="10">
        <name>Mg(2+)</name>
        <dbReference type="ChEBI" id="CHEBI:18420"/>
    </cofactor>
    <text evidence="10">Binds 1 Mg(2+) ion per subunit. May bind a second metal ion at a regulatory site, or after substrate binding.</text>
</comment>
<evidence type="ECO:0000256" key="9">
    <source>
        <dbReference type="ARBA" id="ARBA00022842"/>
    </source>
</evidence>
<comment type="function">
    <text evidence="10">Endonuclease that specifically degrades the RNA of RNA-DNA hybrids.</text>
</comment>
<dbReference type="PANTHER" id="PTHR10642:SF26">
    <property type="entry name" value="RIBONUCLEASE H1"/>
    <property type="match status" value="1"/>
</dbReference>
<keyword evidence="13" id="KW-1185">Reference proteome</keyword>
<comment type="similarity">
    <text evidence="2 10">Belongs to the RNase H family.</text>
</comment>
<evidence type="ECO:0000256" key="10">
    <source>
        <dbReference type="HAMAP-Rule" id="MF_00042"/>
    </source>
</evidence>
<organism evidence="12 13">
    <name type="scientific">Saccharothrix xinjiangensis</name>
    <dbReference type="NCBI Taxonomy" id="204798"/>
    <lineage>
        <taxon>Bacteria</taxon>
        <taxon>Bacillati</taxon>
        <taxon>Actinomycetota</taxon>
        <taxon>Actinomycetes</taxon>
        <taxon>Pseudonocardiales</taxon>
        <taxon>Pseudonocardiaceae</taxon>
        <taxon>Saccharothrix</taxon>
    </lineage>
</organism>
<keyword evidence="8 10" id="KW-0378">Hydrolase</keyword>
<proteinExistence type="inferred from homology"/>
<dbReference type="NCBIfam" id="NF001236">
    <property type="entry name" value="PRK00203.1"/>
    <property type="match status" value="1"/>
</dbReference>
<keyword evidence="10" id="KW-0963">Cytoplasm</keyword>
<keyword evidence="7 10" id="KW-0255">Endonuclease</keyword>
<evidence type="ECO:0000259" key="11">
    <source>
        <dbReference type="PROSITE" id="PS50879"/>
    </source>
</evidence>
<feature type="binding site" evidence="10">
    <location>
        <position position="49"/>
    </location>
    <ligand>
        <name>Mg(2+)</name>
        <dbReference type="ChEBI" id="CHEBI:18420"/>
        <label>1</label>
    </ligand>
</feature>
<comment type="subunit">
    <text evidence="3 10">Monomer.</text>
</comment>
<dbReference type="PROSITE" id="PS50879">
    <property type="entry name" value="RNASE_H_1"/>
    <property type="match status" value="1"/>
</dbReference>
<dbReference type="RefSeq" id="WP_344034786.1">
    <property type="nucleotide sequence ID" value="NZ_BAAAKE010000002.1"/>
</dbReference>
<dbReference type="InterPro" id="IPR050092">
    <property type="entry name" value="RNase_H"/>
</dbReference>
<dbReference type="CDD" id="cd09278">
    <property type="entry name" value="RNase_HI_prokaryote_like"/>
    <property type="match status" value="1"/>
</dbReference>
<comment type="caution">
    <text evidence="12">The sequence shown here is derived from an EMBL/GenBank/DDBJ whole genome shotgun (WGS) entry which is preliminary data.</text>
</comment>
<dbReference type="Gene3D" id="3.30.420.10">
    <property type="entry name" value="Ribonuclease H-like superfamily/Ribonuclease H"/>
    <property type="match status" value="1"/>
</dbReference>
<name>A0ABV9XQT6_9PSEU</name>
<reference evidence="13" key="1">
    <citation type="journal article" date="2019" name="Int. J. Syst. Evol. Microbiol.">
        <title>The Global Catalogue of Microorganisms (GCM) 10K type strain sequencing project: providing services to taxonomists for standard genome sequencing and annotation.</title>
        <authorList>
            <consortium name="The Broad Institute Genomics Platform"/>
            <consortium name="The Broad Institute Genome Sequencing Center for Infectious Disease"/>
            <person name="Wu L."/>
            <person name="Ma J."/>
        </authorList>
    </citation>
    <scope>NUCLEOTIDE SEQUENCE [LARGE SCALE GENOMIC DNA]</scope>
    <source>
        <strain evidence="13">KCTC 12848</strain>
    </source>
</reference>
<comment type="subcellular location">
    <subcellularLocation>
        <location evidence="10">Cytoplasm</location>
    </subcellularLocation>
</comment>
<evidence type="ECO:0000256" key="6">
    <source>
        <dbReference type="ARBA" id="ARBA00022723"/>
    </source>
</evidence>
<dbReference type="PANTHER" id="PTHR10642">
    <property type="entry name" value="RIBONUCLEASE H1"/>
    <property type="match status" value="1"/>
</dbReference>
<keyword evidence="6 10" id="KW-0479">Metal-binding</keyword>
<sequence>MEQVVEIYTDGACSGNPGPGGWGAVLRYGAHERDLFGGESSETTNNRMELMAPIRALETLKRPSAVRVYTDSTYVRNGVLSWLAKWKANGWLTAGRQPVKNVDLWQRLDAAAARHRVEWHWVKGHAGHPENERADRLAVRGVRAAVESDLRAEVVHDVADDVGRTG</sequence>
<dbReference type="Proteomes" id="UP001595833">
    <property type="component" value="Unassembled WGS sequence"/>
</dbReference>
<evidence type="ECO:0000256" key="2">
    <source>
        <dbReference type="ARBA" id="ARBA00005300"/>
    </source>
</evidence>
<dbReference type="InterPro" id="IPR002156">
    <property type="entry name" value="RNaseH_domain"/>
</dbReference>
<dbReference type="HAMAP" id="MF_00042">
    <property type="entry name" value="RNase_H"/>
    <property type="match status" value="1"/>
</dbReference>
<dbReference type="SUPFAM" id="SSF53098">
    <property type="entry name" value="Ribonuclease H-like"/>
    <property type="match status" value="1"/>
</dbReference>
<keyword evidence="9 10" id="KW-0460">Magnesium</keyword>
<comment type="catalytic activity">
    <reaction evidence="1 10">
        <text>Endonucleolytic cleavage to 5'-phosphomonoester.</text>
        <dbReference type="EC" id="3.1.26.4"/>
    </reaction>
</comment>
<keyword evidence="5 10" id="KW-0540">Nuclease</keyword>